<dbReference type="EMBL" id="CAMAPE010000035">
    <property type="protein sequence ID" value="CAH9097862.1"/>
    <property type="molecule type" value="Genomic_DNA"/>
</dbReference>
<feature type="region of interest" description="Disordered" evidence="2">
    <location>
        <begin position="418"/>
        <end position="438"/>
    </location>
</feature>
<protein>
    <recommendedName>
        <fullName evidence="3">C2 NT-type domain-containing protein</fullName>
    </recommendedName>
</protein>
<gene>
    <name evidence="4" type="ORF">CEURO_LOCUS14058</name>
</gene>
<evidence type="ECO:0000256" key="2">
    <source>
        <dbReference type="SAM" id="MobiDB-lite"/>
    </source>
</evidence>
<feature type="compositionally biased region" description="Basic and acidic residues" evidence="2">
    <location>
        <begin position="425"/>
        <end position="438"/>
    </location>
</feature>
<dbReference type="PROSITE" id="PS51840">
    <property type="entry name" value="C2_NT"/>
    <property type="match status" value="1"/>
</dbReference>
<feature type="coiled-coil region" evidence="1">
    <location>
        <begin position="802"/>
        <end position="843"/>
    </location>
</feature>
<dbReference type="OrthoDB" id="765176at2759"/>
<feature type="compositionally biased region" description="Basic and acidic residues" evidence="2">
    <location>
        <begin position="195"/>
        <end position="217"/>
    </location>
</feature>
<keyword evidence="5" id="KW-1185">Reference proteome</keyword>
<evidence type="ECO:0000313" key="5">
    <source>
        <dbReference type="Proteomes" id="UP001152484"/>
    </source>
</evidence>
<dbReference type="InterPro" id="IPR019448">
    <property type="entry name" value="NT-C2"/>
</dbReference>
<feature type="compositionally biased region" description="Polar residues" evidence="2">
    <location>
        <begin position="172"/>
        <end position="186"/>
    </location>
</feature>
<accession>A0A9P0ZFZ6</accession>
<dbReference type="PANTHER" id="PTHR34452:SF14">
    <property type="entry name" value="MYOSIN HEAVY CHAIN, MUSCLE"/>
    <property type="match status" value="1"/>
</dbReference>
<dbReference type="PANTHER" id="PTHR34452">
    <property type="entry name" value="MYOSIN HEAVY CHAIN-RELATED PROTEIN"/>
    <property type="match status" value="1"/>
</dbReference>
<feature type="coiled-coil region" evidence="1">
    <location>
        <begin position="448"/>
        <end position="730"/>
    </location>
</feature>
<proteinExistence type="predicted"/>
<feature type="region of interest" description="Disordered" evidence="2">
    <location>
        <begin position="140"/>
        <end position="217"/>
    </location>
</feature>
<dbReference type="AlphaFoldDB" id="A0A9P0ZFZ6"/>
<feature type="coiled-coil region" evidence="1">
    <location>
        <begin position="273"/>
        <end position="413"/>
    </location>
</feature>
<keyword evidence="1" id="KW-0175">Coiled coil</keyword>
<feature type="region of interest" description="Disordered" evidence="2">
    <location>
        <begin position="731"/>
        <end position="785"/>
    </location>
</feature>
<dbReference type="Pfam" id="PF10358">
    <property type="entry name" value="NT-C2"/>
    <property type="match status" value="1"/>
</dbReference>
<reference evidence="4" key="1">
    <citation type="submission" date="2022-07" db="EMBL/GenBank/DDBJ databases">
        <authorList>
            <person name="Macas J."/>
            <person name="Novak P."/>
            <person name="Neumann P."/>
        </authorList>
    </citation>
    <scope>NUCLEOTIDE SEQUENCE</scope>
</reference>
<feature type="domain" description="C2 NT-type" evidence="3">
    <location>
        <begin position="5"/>
        <end position="140"/>
    </location>
</feature>
<evidence type="ECO:0000259" key="3">
    <source>
        <dbReference type="PROSITE" id="PS51840"/>
    </source>
</evidence>
<sequence>MFKSAKWRKEKKIRAVFQMQFQATQVPQLKGKGLILSLVPADAGKPTLKLGKAAIVEGCCSWDTPICETMKFERNSQSGNFQEKIYYFVVGTKSSKSGFLGEVGMDFAELAEITEPVILSLPLMPADSGIVLHVTVQKMQGMSDQRSRDESDVSRTDSYDQKRIETELECANSAQGEECNTTSPYSERNGGLRHLQHDDSEVKQDPSSFGHEDFRPEKPAFGINSLKRYSHQRSSTDCSLGSTSDGSIIDAINRPKEEIPRDMVLQETDTNSILRLQNQIKLLERQAEVSEIELQSLRRQVVKESKRGQDLVQQIFDLQEERDALKTECDQLKLKITGRDVEVSKIRQSEIEEWAAQLEGFRQELAHEKQLKSKLELQLQKTEDSYSELILRVRDMDETLAKKNKEISSLSSKVESNKNYNFRSDQNEEKNRNVFEKGNESEEMRQIIGKQAKKIEVYEKEIEQLIVQKDHLVSDCEVLKDEKEDAYSELEQSELQREKLQKEYFEALASIKQLQAHVQELESEMQRQARNYLESLDTISMLESEVMSLEKELKKQAEEFENDLEAANQAKVVQEQKVVNAEDTLKRTMSNHASATEQLQEEIRRLSVEMASHVNEKEKLAIKAEADVKALLQQNKALEDSLHEAEKELKLTSDCYTKELNQLSIHNNQMLLEKSNRMQTLLDEKKKSEEDLQSEIKKLQDLQSELAHGSEKLKLENANLKKQVSELQSHLCTRGQESRPSNAATGEARKGTGECSHCGAMRSPEDSSAENGINKKTQQSSKKIDAKMTKVKNGHADGTNDLADLLTEVVLLREKNKHMEGELKEMEERYSEISLKFAEVEGERQQLVMAVRNLKNGKKS</sequence>
<name>A0A9P0ZFZ6_CUSEU</name>
<feature type="compositionally biased region" description="Polar residues" evidence="2">
    <location>
        <begin position="769"/>
        <end position="781"/>
    </location>
</feature>
<evidence type="ECO:0000313" key="4">
    <source>
        <dbReference type="EMBL" id="CAH9097862.1"/>
    </source>
</evidence>
<organism evidence="4 5">
    <name type="scientific">Cuscuta europaea</name>
    <name type="common">European dodder</name>
    <dbReference type="NCBI Taxonomy" id="41803"/>
    <lineage>
        <taxon>Eukaryota</taxon>
        <taxon>Viridiplantae</taxon>
        <taxon>Streptophyta</taxon>
        <taxon>Embryophyta</taxon>
        <taxon>Tracheophyta</taxon>
        <taxon>Spermatophyta</taxon>
        <taxon>Magnoliopsida</taxon>
        <taxon>eudicotyledons</taxon>
        <taxon>Gunneridae</taxon>
        <taxon>Pentapetalae</taxon>
        <taxon>asterids</taxon>
        <taxon>lamiids</taxon>
        <taxon>Solanales</taxon>
        <taxon>Convolvulaceae</taxon>
        <taxon>Cuscuteae</taxon>
        <taxon>Cuscuta</taxon>
        <taxon>Cuscuta subgen. Cuscuta</taxon>
    </lineage>
</organism>
<feature type="compositionally biased region" description="Basic and acidic residues" evidence="2">
    <location>
        <begin position="145"/>
        <end position="166"/>
    </location>
</feature>
<evidence type="ECO:0000256" key="1">
    <source>
        <dbReference type="SAM" id="Coils"/>
    </source>
</evidence>
<comment type="caution">
    <text evidence="4">The sequence shown here is derived from an EMBL/GenBank/DDBJ whole genome shotgun (WGS) entry which is preliminary data.</text>
</comment>
<dbReference type="Proteomes" id="UP001152484">
    <property type="component" value="Unassembled WGS sequence"/>
</dbReference>